<evidence type="ECO:0000256" key="5">
    <source>
        <dbReference type="ARBA" id="ARBA00022723"/>
    </source>
</evidence>
<comment type="pathway">
    <text evidence="11">Pyrimidine metabolism; UMP biosynthesis via de novo pathway; orotate from (S)-dihydroorotate (NAD(+) route): step 1/1.</text>
</comment>
<reference evidence="15" key="2">
    <citation type="journal article" date="2021" name="PeerJ">
        <title>Extensive microbial diversity within the chicken gut microbiome revealed by metagenomics and culture.</title>
        <authorList>
            <person name="Gilroy R."/>
            <person name="Ravi A."/>
            <person name="Getino M."/>
            <person name="Pursley I."/>
            <person name="Horton D.L."/>
            <person name="Alikhan N.F."/>
            <person name="Baker D."/>
            <person name="Gharbi K."/>
            <person name="Hall N."/>
            <person name="Watson M."/>
            <person name="Adriaenssens E.M."/>
            <person name="Foster-Nyarko E."/>
            <person name="Jarju S."/>
            <person name="Secka A."/>
            <person name="Antonio M."/>
            <person name="Oren A."/>
            <person name="Chaudhuri R.R."/>
            <person name="La Ragione R."/>
            <person name="Hildebrand F."/>
            <person name="Pallen M.J."/>
        </authorList>
    </citation>
    <scope>NUCLEOTIDE SEQUENCE</scope>
    <source>
        <strain evidence="15">ChiSxjej1B13-7958</strain>
    </source>
</reference>
<feature type="binding site" evidence="11 12">
    <location>
        <begin position="52"/>
        <end position="55"/>
    </location>
    <ligand>
        <name>FAD</name>
        <dbReference type="ChEBI" id="CHEBI:57692"/>
    </ligand>
</feature>
<comment type="cofactor">
    <cofactor evidence="11">
        <name>[2Fe-2S] cluster</name>
        <dbReference type="ChEBI" id="CHEBI:190135"/>
    </cofactor>
    <text evidence="11">Binds 1 [2Fe-2S] cluster per subunit.</text>
</comment>
<feature type="binding site" evidence="11 13">
    <location>
        <position position="238"/>
    </location>
    <ligand>
        <name>[2Fe-2S] cluster</name>
        <dbReference type="ChEBI" id="CHEBI:190135"/>
    </ligand>
</feature>
<evidence type="ECO:0000256" key="13">
    <source>
        <dbReference type="PIRSR" id="PIRSR006816-2"/>
    </source>
</evidence>
<dbReference type="InterPro" id="IPR012165">
    <property type="entry name" value="Cyt_c3_hydrogenase_gsu"/>
</dbReference>
<comment type="cofactor">
    <cofactor evidence="11 12">
        <name>FAD</name>
        <dbReference type="ChEBI" id="CHEBI:57692"/>
    </cofactor>
    <text evidence="11 12">Binds 1 FAD per subunit.</text>
</comment>
<dbReference type="SUPFAM" id="SSF52343">
    <property type="entry name" value="Ferredoxin reductase-like, C-terminal NADP-linked domain"/>
    <property type="match status" value="1"/>
</dbReference>
<dbReference type="PANTHER" id="PTHR43513">
    <property type="entry name" value="DIHYDROOROTATE DEHYDROGENASE B (NAD(+)), ELECTRON TRANSFER SUBUNIT"/>
    <property type="match status" value="1"/>
</dbReference>
<protein>
    <recommendedName>
        <fullName evidence="11">Dihydroorotate dehydrogenase B (NAD(+)), electron transfer subunit</fullName>
    </recommendedName>
    <alternativeName>
        <fullName evidence="11">Dihydroorotate oxidase B, electron transfer subunit</fullName>
    </alternativeName>
</protein>
<feature type="binding site" evidence="11 13">
    <location>
        <position position="221"/>
    </location>
    <ligand>
        <name>[2Fe-2S] cluster</name>
        <dbReference type="ChEBI" id="CHEBI:190135"/>
    </ligand>
</feature>
<keyword evidence="10 11" id="KW-0411">Iron-sulfur</keyword>
<evidence type="ECO:0000313" key="15">
    <source>
        <dbReference type="EMBL" id="HIR46933.1"/>
    </source>
</evidence>
<keyword evidence="7 11" id="KW-0665">Pyrimidine biosynthesis</keyword>
<gene>
    <name evidence="11" type="primary">pyrK</name>
    <name evidence="15" type="ORF">IAB89_04630</name>
</gene>
<dbReference type="Pfam" id="PF10418">
    <property type="entry name" value="DHODB_Fe-S_bind"/>
    <property type="match status" value="1"/>
</dbReference>
<evidence type="ECO:0000259" key="14">
    <source>
        <dbReference type="PROSITE" id="PS51384"/>
    </source>
</evidence>
<sequence>MKQYDVRQCRVVRFEQLTADVFSAWVEAGELARAAVPGQFAQIFVPGKTLRRPISICAIEEDRLRFVFQIRGEGTAILAQTKEGDSWDILAPLGHGFDLGDTARKVCFVGGGIGVPPLVAAAKPFGQNATVVTGFRNKDAVILQEDFAKNGNQVILATDDGSAGHHGLVTECLPDDCEAIFACGPTPMLRALAAEAEKRGIECQISLEQRMACGIGACLGCACKLKTEDGGWRHGHVCKDGPVFDARLVAFD</sequence>
<dbReference type="GO" id="GO:0044205">
    <property type="term" value="P:'de novo' UMP biosynthetic process"/>
    <property type="evidence" value="ECO:0007669"/>
    <property type="project" value="UniProtKB-UniRule"/>
</dbReference>
<dbReference type="Gene3D" id="2.40.30.10">
    <property type="entry name" value="Translation factors"/>
    <property type="match status" value="1"/>
</dbReference>
<evidence type="ECO:0000256" key="6">
    <source>
        <dbReference type="ARBA" id="ARBA00022827"/>
    </source>
</evidence>
<comment type="subunit">
    <text evidence="11">Heterotetramer of 2 PyrK and 2 PyrD type B subunits.</text>
</comment>
<keyword evidence="3 11" id="KW-0285">Flavoprotein</keyword>
<dbReference type="PROSITE" id="PS51384">
    <property type="entry name" value="FAD_FR"/>
    <property type="match status" value="1"/>
</dbReference>
<evidence type="ECO:0000256" key="3">
    <source>
        <dbReference type="ARBA" id="ARBA00022630"/>
    </source>
</evidence>
<feature type="binding site" evidence="11 12">
    <location>
        <begin position="67"/>
        <end position="69"/>
    </location>
    <ligand>
        <name>FAD</name>
        <dbReference type="ChEBI" id="CHEBI:57692"/>
    </ligand>
</feature>
<keyword evidence="2 11" id="KW-0813">Transport</keyword>
<accession>A0A9D1DER5</accession>
<dbReference type="AlphaFoldDB" id="A0A9D1DER5"/>
<evidence type="ECO:0000256" key="1">
    <source>
        <dbReference type="ARBA" id="ARBA00006422"/>
    </source>
</evidence>
<dbReference type="InterPro" id="IPR017927">
    <property type="entry name" value="FAD-bd_FR_type"/>
</dbReference>
<dbReference type="InterPro" id="IPR050353">
    <property type="entry name" value="PyrK_electron_transfer"/>
</dbReference>
<keyword evidence="4 11" id="KW-0001">2Fe-2S</keyword>
<comment type="cofactor">
    <cofactor evidence="13">
        <name>[2Fe-2S] cluster</name>
        <dbReference type="ChEBI" id="CHEBI:190135"/>
    </cofactor>
    <text evidence="13">Binds 1 [2Fe-2S] cluster per subunit.</text>
</comment>
<keyword evidence="5 11" id="KW-0479">Metal-binding</keyword>
<keyword evidence="9 11" id="KW-0408">Iron</keyword>
<dbReference type="Gene3D" id="3.40.50.80">
    <property type="entry name" value="Nucleotide-binding domain of ferredoxin-NADP reductase (FNR) module"/>
    <property type="match status" value="1"/>
</dbReference>
<feature type="binding site" evidence="11 13">
    <location>
        <position position="218"/>
    </location>
    <ligand>
        <name>[2Fe-2S] cluster</name>
        <dbReference type="ChEBI" id="CHEBI:190135"/>
    </ligand>
</feature>
<dbReference type="GO" id="GO:0051537">
    <property type="term" value="F:2 iron, 2 sulfur cluster binding"/>
    <property type="evidence" value="ECO:0007669"/>
    <property type="project" value="UniProtKB-KW"/>
</dbReference>
<comment type="function">
    <text evidence="11">Responsible for channeling the electrons from the oxidation of dihydroorotate from the FMN redox center in the PyrD type B subunit to the ultimate electron acceptor NAD(+).</text>
</comment>
<dbReference type="PANTHER" id="PTHR43513:SF3">
    <property type="entry name" value="DIHYDROOROTATE DEHYDROGENASE B (NAD(+)), ELECTRON TRANSFER SUBUNIT-RELATED"/>
    <property type="match status" value="1"/>
</dbReference>
<feature type="binding site" evidence="11 13">
    <location>
        <position position="213"/>
    </location>
    <ligand>
        <name>[2Fe-2S] cluster</name>
        <dbReference type="ChEBI" id="CHEBI:190135"/>
    </ligand>
</feature>
<evidence type="ECO:0000256" key="10">
    <source>
        <dbReference type="ARBA" id="ARBA00023014"/>
    </source>
</evidence>
<name>A0A9D1DER5_9FIRM</name>
<evidence type="ECO:0000313" key="16">
    <source>
        <dbReference type="Proteomes" id="UP000824242"/>
    </source>
</evidence>
<dbReference type="InterPro" id="IPR023455">
    <property type="entry name" value="Dihydroorotate_DHASE_ETsu"/>
</dbReference>
<dbReference type="GO" id="GO:0016491">
    <property type="term" value="F:oxidoreductase activity"/>
    <property type="evidence" value="ECO:0007669"/>
    <property type="project" value="InterPro"/>
</dbReference>
<dbReference type="Gene3D" id="2.10.240.10">
    <property type="entry name" value="Dihydroorotate dehydrogenase, electron transfer subunit"/>
    <property type="match status" value="1"/>
</dbReference>
<dbReference type="InterPro" id="IPR037117">
    <property type="entry name" value="Dihydroorotate_DH_ele_sf"/>
</dbReference>
<dbReference type="SUPFAM" id="SSF63380">
    <property type="entry name" value="Riboflavin synthase domain-like"/>
    <property type="match status" value="1"/>
</dbReference>
<reference evidence="15" key="1">
    <citation type="submission" date="2020-10" db="EMBL/GenBank/DDBJ databases">
        <authorList>
            <person name="Gilroy R."/>
        </authorList>
    </citation>
    <scope>NUCLEOTIDE SEQUENCE</scope>
    <source>
        <strain evidence="15">ChiSxjej1B13-7958</strain>
    </source>
</reference>
<dbReference type="GO" id="GO:0050660">
    <property type="term" value="F:flavin adenine dinucleotide binding"/>
    <property type="evidence" value="ECO:0007669"/>
    <property type="project" value="InterPro"/>
</dbReference>
<dbReference type="HAMAP" id="MF_01211">
    <property type="entry name" value="DHODB_Fe_S_bind"/>
    <property type="match status" value="1"/>
</dbReference>
<dbReference type="EMBL" id="DVGZ01000042">
    <property type="protein sequence ID" value="HIR46933.1"/>
    <property type="molecule type" value="Genomic_DNA"/>
</dbReference>
<dbReference type="GO" id="GO:0009055">
    <property type="term" value="F:electron transfer activity"/>
    <property type="evidence" value="ECO:0007669"/>
    <property type="project" value="UniProtKB-UniRule"/>
</dbReference>
<dbReference type="InterPro" id="IPR019480">
    <property type="entry name" value="Dihydroorotate_DH_Fe-S-bd"/>
</dbReference>
<proteinExistence type="inferred from homology"/>
<feature type="domain" description="FAD-binding FR-type" evidence="14">
    <location>
        <begin position="4"/>
        <end position="99"/>
    </location>
</feature>
<evidence type="ECO:0000256" key="4">
    <source>
        <dbReference type="ARBA" id="ARBA00022714"/>
    </source>
</evidence>
<evidence type="ECO:0000256" key="11">
    <source>
        <dbReference type="HAMAP-Rule" id="MF_01211"/>
    </source>
</evidence>
<dbReference type="InterPro" id="IPR017938">
    <property type="entry name" value="Riboflavin_synthase-like_b-brl"/>
</dbReference>
<evidence type="ECO:0000256" key="12">
    <source>
        <dbReference type="PIRSR" id="PIRSR006816-1"/>
    </source>
</evidence>
<evidence type="ECO:0000256" key="7">
    <source>
        <dbReference type="ARBA" id="ARBA00022975"/>
    </source>
</evidence>
<comment type="caution">
    <text evidence="15">The sequence shown here is derived from an EMBL/GenBank/DDBJ whole genome shotgun (WGS) entry which is preliminary data.</text>
</comment>
<dbReference type="CDD" id="cd06218">
    <property type="entry name" value="DHOD_e_trans"/>
    <property type="match status" value="1"/>
</dbReference>
<dbReference type="GO" id="GO:0046872">
    <property type="term" value="F:metal ion binding"/>
    <property type="evidence" value="ECO:0007669"/>
    <property type="project" value="UniProtKB-KW"/>
</dbReference>
<feature type="binding site" evidence="11 12">
    <location>
        <begin position="74"/>
        <end position="75"/>
    </location>
    <ligand>
        <name>FAD</name>
        <dbReference type="ChEBI" id="CHEBI:57692"/>
    </ligand>
</feature>
<comment type="similarity">
    <text evidence="1 11">Belongs to the PyrK family.</text>
</comment>
<keyword evidence="6 11" id="KW-0274">FAD</keyword>
<organism evidence="15 16">
    <name type="scientific">Candidatus Caccousia avicola</name>
    <dbReference type="NCBI Taxonomy" id="2840721"/>
    <lineage>
        <taxon>Bacteria</taxon>
        <taxon>Bacillati</taxon>
        <taxon>Bacillota</taxon>
        <taxon>Clostridia</taxon>
        <taxon>Eubacteriales</taxon>
        <taxon>Oscillospiraceae</taxon>
        <taxon>Oscillospiraceae incertae sedis</taxon>
        <taxon>Candidatus Caccousia</taxon>
    </lineage>
</organism>
<dbReference type="InterPro" id="IPR039261">
    <property type="entry name" value="FNR_nucleotide-bd"/>
</dbReference>
<dbReference type="Proteomes" id="UP000824242">
    <property type="component" value="Unassembled WGS sequence"/>
</dbReference>
<dbReference type="PIRSF" id="PIRSF006816">
    <property type="entry name" value="Cyc3_hyd_g"/>
    <property type="match status" value="1"/>
</dbReference>
<evidence type="ECO:0000256" key="9">
    <source>
        <dbReference type="ARBA" id="ARBA00023004"/>
    </source>
</evidence>
<evidence type="ECO:0000256" key="8">
    <source>
        <dbReference type="ARBA" id="ARBA00022982"/>
    </source>
</evidence>
<evidence type="ECO:0000256" key="2">
    <source>
        <dbReference type="ARBA" id="ARBA00022448"/>
    </source>
</evidence>
<keyword evidence="8 11" id="KW-0249">Electron transport</keyword>